<keyword evidence="1" id="KW-0805">Transcription regulation</keyword>
<dbReference type="CDD" id="cd00093">
    <property type="entry name" value="HTH_XRE"/>
    <property type="match status" value="1"/>
</dbReference>
<dbReference type="OrthoDB" id="5659783at2"/>
<organism evidence="5 6">
    <name type="scientific">Yoonia maritima</name>
    <dbReference type="NCBI Taxonomy" id="1435347"/>
    <lineage>
        <taxon>Bacteria</taxon>
        <taxon>Pseudomonadati</taxon>
        <taxon>Pseudomonadota</taxon>
        <taxon>Alphaproteobacteria</taxon>
        <taxon>Rhodobacterales</taxon>
        <taxon>Paracoccaceae</taxon>
        <taxon>Yoonia</taxon>
    </lineage>
</organism>
<keyword evidence="3" id="KW-0804">Transcription</keyword>
<gene>
    <name evidence="5" type="ORF">CLV80_102404</name>
</gene>
<evidence type="ECO:0000313" key="6">
    <source>
        <dbReference type="Proteomes" id="UP000238007"/>
    </source>
</evidence>
<accession>A0A2T0W3L8</accession>
<feature type="domain" description="HTH cro/C1-type" evidence="4">
    <location>
        <begin position="20"/>
        <end position="74"/>
    </location>
</feature>
<dbReference type="Gene3D" id="1.10.260.40">
    <property type="entry name" value="lambda repressor-like DNA-binding domains"/>
    <property type="match status" value="1"/>
</dbReference>
<keyword evidence="6" id="KW-1185">Reference proteome</keyword>
<sequence>MTETEGDWFGEDAATFGDRLAGAREASGLTQKTLASRLGVKPSVIEGWENDTKEPRANRLQMLSGMLGVSLSWLLTGEGEGPEAPEEGVEISSDLLDLLAEMRLLRSQIAQSGKKLGQLEKRLRTAIKEQQ</sequence>
<dbReference type="EMBL" id="PVTP01000002">
    <property type="protein sequence ID" value="PRY79758.1"/>
    <property type="molecule type" value="Genomic_DNA"/>
</dbReference>
<dbReference type="AlphaFoldDB" id="A0A2T0W3L8"/>
<dbReference type="InterPro" id="IPR001387">
    <property type="entry name" value="Cro/C1-type_HTH"/>
</dbReference>
<dbReference type="GO" id="GO:0003677">
    <property type="term" value="F:DNA binding"/>
    <property type="evidence" value="ECO:0007669"/>
    <property type="project" value="UniProtKB-KW"/>
</dbReference>
<evidence type="ECO:0000256" key="2">
    <source>
        <dbReference type="ARBA" id="ARBA00023125"/>
    </source>
</evidence>
<dbReference type="InterPro" id="IPR010982">
    <property type="entry name" value="Lambda_DNA-bd_dom_sf"/>
</dbReference>
<dbReference type="PANTHER" id="PTHR40661:SF3">
    <property type="entry name" value="FELS-1 PROPHAGE TRANSCRIPTIONAL REGULATOR"/>
    <property type="match status" value="1"/>
</dbReference>
<evidence type="ECO:0000256" key="1">
    <source>
        <dbReference type="ARBA" id="ARBA00023015"/>
    </source>
</evidence>
<name>A0A2T0W3L8_9RHOB</name>
<evidence type="ECO:0000259" key="4">
    <source>
        <dbReference type="PROSITE" id="PS50943"/>
    </source>
</evidence>
<dbReference type="SMART" id="SM00530">
    <property type="entry name" value="HTH_XRE"/>
    <property type="match status" value="1"/>
</dbReference>
<dbReference type="PROSITE" id="PS50943">
    <property type="entry name" value="HTH_CROC1"/>
    <property type="match status" value="1"/>
</dbReference>
<keyword evidence="2" id="KW-0238">DNA-binding</keyword>
<dbReference type="Proteomes" id="UP000238007">
    <property type="component" value="Unassembled WGS sequence"/>
</dbReference>
<dbReference type="PANTHER" id="PTHR40661">
    <property type="match status" value="1"/>
</dbReference>
<proteinExistence type="predicted"/>
<evidence type="ECO:0000256" key="3">
    <source>
        <dbReference type="ARBA" id="ARBA00023163"/>
    </source>
</evidence>
<dbReference type="Pfam" id="PF01381">
    <property type="entry name" value="HTH_3"/>
    <property type="match status" value="1"/>
</dbReference>
<evidence type="ECO:0000313" key="5">
    <source>
        <dbReference type="EMBL" id="PRY79758.1"/>
    </source>
</evidence>
<comment type="caution">
    <text evidence="5">The sequence shown here is derived from an EMBL/GenBank/DDBJ whole genome shotgun (WGS) entry which is preliminary data.</text>
</comment>
<dbReference type="SUPFAM" id="SSF47413">
    <property type="entry name" value="lambda repressor-like DNA-binding domains"/>
    <property type="match status" value="1"/>
</dbReference>
<protein>
    <submittedName>
        <fullName evidence="5">Helix-turn-helix protein</fullName>
    </submittedName>
</protein>
<dbReference type="RefSeq" id="WP_106355239.1">
    <property type="nucleotide sequence ID" value="NZ_PVTP01000002.1"/>
</dbReference>
<reference evidence="5 6" key="1">
    <citation type="submission" date="2018-03" db="EMBL/GenBank/DDBJ databases">
        <title>Genomic Encyclopedia of Archaeal and Bacterial Type Strains, Phase II (KMG-II): from individual species to whole genera.</title>
        <authorList>
            <person name="Goeker M."/>
        </authorList>
    </citation>
    <scope>NUCLEOTIDE SEQUENCE [LARGE SCALE GENOMIC DNA]</scope>
    <source>
        <strain evidence="5 6">DSM 101533</strain>
    </source>
</reference>